<accession>A0A9X0WBF8</accession>
<evidence type="ECO:0000313" key="2">
    <source>
        <dbReference type="Proteomes" id="UP001138768"/>
    </source>
</evidence>
<protein>
    <recommendedName>
        <fullName evidence="3">DUF4417 domain-containing protein</fullName>
    </recommendedName>
</protein>
<evidence type="ECO:0008006" key="3">
    <source>
        <dbReference type="Google" id="ProtNLM"/>
    </source>
</evidence>
<dbReference type="RefSeq" id="WP_200247173.1">
    <property type="nucleotide sequence ID" value="NZ_NRRY01000037.1"/>
</dbReference>
<dbReference type="EMBL" id="NRRY01000037">
    <property type="protein sequence ID" value="MBK1620349.1"/>
    <property type="molecule type" value="Genomic_DNA"/>
</dbReference>
<sequence>MTRSSANWTANPGGYDALHCERQVWPSDSPHGIPNLQPQRFDLPPNLRLLPYRSRLDRLDRSRDCCHFYLDDYRFESTWTRLDVGARHVAGYFATLTPDFSLYPDWPIAAQLWNTYRSRWLGRFWQEGGLRVIPTVNWSDQRSFAFCFDGIPPGQILSIGTADCRRAHVQRRFNEGLAAMLERLQPSLLIVYGRLQPQQRYRIERTGCQLLEIAPAWERLRQFAKPTPGLAA</sequence>
<dbReference type="Pfam" id="PF14386">
    <property type="entry name" value="DUF4417"/>
    <property type="match status" value="1"/>
</dbReference>
<proteinExistence type="predicted"/>
<dbReference type="AlphaFoldDB" id="A0A9X0WBF8"/>
<keyword evidence="2" id="KW-1185">Reference proteome</keyword>
<reference evidence="1 2" key="1">
    <citation type="journal article" date="2020" name="Microorganisms">
        <title>Osmotic Adaptation and Compatible Solute Biosynthesis of Phototrophic Bacteria as Revealed from Genome Analyses.</title>
        <authorList>
            <person name="Imhoff J.F."/>
            <person name="Rahn T."/>
            <person name="Kunzel S."/>
            <person name="Keller A."/>
            <person name="Neulinger S.C."/>
        </authorList>
    </citation>
    <scope>NUCLEOTIDE SEQUENCE [LARGE SCALE GENOMIC DNA]</scope>
    <source>
        <strain evidence="1 2">DSM 25653</strain>
    </source>
</reference>
<comment type="caution">
    <text evidence="1">The sequence shown here is derived from an EMBL/GenBank/DDBJ whole genome shotgun (WGS) entry which is preliminary data.</text>
</comment>
<gene>
    <name evidence="1" type="ORF">CKO42_18270</name>
</gene>
<evidence type="ECO:0000313" key="1">
    <source>
        <dbReference type="EMBL" id="MBK1620349.1"/>
    </source>
</evidence>
<name>A0A9X0WBF8_9GAMM</name>
<organism evidence="1 2">
    <name type="scientific">Lamprobacter modestohalophilus</name>
    <dbReference type="NCBI Taxonomy" id="1064514"/>
    <lineage>
        <taxon>Bacteria</taxon>
        <taxon>Pseudomonadati</taxon>
        <taxon>Pseudomonadota</taxon>
        <taxon>Gammaproteobacteria</taxon>
        <taxon>Chromatiales</taxon>
        <taxon>Chromatiaceae</taxon>
        <taxon>Lamprobacter</taxon>
    </lineage>
</organism>
<dbReference type="Proteomes" id="UP001138768">
    <property type="component" value="Unassembled WGS sequence"/>
</dbReference>
<dbReference type="InterPro" id="IPR025530">
    <property type="entry name" value="DUF4417"/>
</dbReference>